<dbReference type="EMBL" id="CAHR02000074">
    <property type="protein sequence ID" value="CCG82228.1"/>
    <property type="molecule type" value="Genomic_DNA"/>
</dbReference>
<evidence type="ECO:0000256" key="2">
    <source>
        <dbReference type="ARBA" id="ARBA00022559"/>
    </source>
</evidence>
<dbReference type="InterPro" id="IPR036851">
    <property type="entry name" value="Chloroperoxidase-like_sf"/>
</dbReference>
<evidence type="ECO:0000256" key="4">
    <source>
        <dbReference type="ARBA" id="ARBA00022723"/>
    </source>
</evidence>
<evidence type="ECO:0000256" key="6">
    <source>
        <dbReference type="ARBA" id="ARBA00023004"/>
    </source>
</evidence>
<evidence type="ECO:0000256" key="1">
    <source>
        <dbReference type="ARBA" id="ARBA00001970"/>
    </source>
</evidence>
<dbReference type="eggNOG" id="ENOG502S170">
    <property type="taxonomic scope" value="Eukaryota"/>
</dbReference>
<evidence type="ECO:0000259" key="8">
    <source>
        <dbReference type="PROSITE" id="PS51405"/>
    </source>
</evidence>
<gene>
    <name evidence="9" type="ORF">TAPDE_002230</name>
</gene>
<dbReference type="InterPro" id="IPR000028">
    <property type="entry name" value="Chloroperoxidase"/>
</dbReference>
<proteinExistence type="inferred from homology"/>
<dbReference type="STRING" id="1097556.R4XCU3"/>
<dbReference type="SUPFAM" id="SSF47571">
    <property type="entry name" value="Cloroperoxidase"/>
    <property type="match status" value="1"/>
</dbReference>
<dbReference type="Pfam" id="PF01328">
    <property type="entry name" value="Peroxidase_2"/>
    <property type="match status" value="1"/>
</dbReference>
<keyword evidence="2" id="KW-0575">Peroxidase</keyword>
<dbReference type="GO" id="GO:0046872">
    <property type="term" value="F:metal ion binding"/>
    <property type="evidence" value="ECO:0007669"/>
    <property type="project" value="UniProtKB-KW"/>
</dbReference>
<comment type="caution">
    <text evidence="9">The sequence shown here is derived from an EMBL/GenBank/DDBJ whole genome shotgun (WGS) entry which is preliminary data.</text>
</comment>
<dbReference type="PROSITE" id="PS51405">
    <property type="entry name" value="HEME_HALOPEROXIDASE"/>
    <property type="match status" value="1"/>
</dbReference>
<dbReference type="OrthoDB" id="407298at2759"/>
<dbReference type="VEuPathDB" id="FungiDB:TAPDE_002230"/>
<evidence type="ECO:0000313" key="10">
    <source>
        <dbReference type="Proteomes" id="UP000013776"/>
    </source>
</evidence>
<evidence type="ECO:0000256" key="5">
    <source>
        <dbReference type="ARBA" id="ARBA00023002"/>
    </source>
</evidence>
<evidence type="ECO:0000256" key="3">
    <source>
        <dbReference type="ARBA" id="ARBA00022617"/>
    </source>
</evidence>
<evidence type="ECO:0000313" key="9">
    <source>
        <dbReference type="EMBL" id="CCG82228.1"/>
    </source>
</evidence>
<evidence type="ECO:0000256" key="7">
    <source>
        <dbReference type="ARBA" id="ARBA00025795"/>
    </source>
</evidence>
<name>R4XCU3_TAPDE</name>
<dbReference type="GO" id="GO:0004601">
    <property type="term" value="F:peroxidase activity"/>
    <property type="evidence" value="ECO:0007669"/>
    <property type="project" value="UniProtKB-KW"/>
</dbReference>
<keyword evidence="3" id="KW-0349">Heme</keyword>
<accession>R4XCU3</accession>
<dbReference type="Proteomes" id="UP000013776">
    <property type="component" value="Unassembled WGS sequence"/>
</dbReference>
<keyword evidence="4" id="KW-0479">Metal-binding</keyword>
<dbReference type="PANTHER" id="PTHR33577:SF9">
    <property type="entry name" value="PEROXIDASE STCC"/>
    <property type="match status" value="1"/>
</dbReference>
<protein>
    <recommendedName>
        <fullName evidence="8">Heme haloperoxidase family profile domain-containing protein</fullName>
    </recommendedName>
</protein>
<sequence length="248" mass="26771">MSVPHVQVRSETDGQGLNSLANHGILPRNGKGLTLPLLNAALLEGYNVGNDFSTTIGGVGLLSSPNPLAGSFDLDNLDLHNLIEHDSSLSRDDYYFGDNHSFNNGKWQEVLAFVKGGENFNITSAAKAKYHRLQEQTALNPTLTYTPLQFILSYGETSLYLSVMGDPITGVAPVSYVRSFFEQERLPYELGWTKPATQTNFLTLGAMVLKLNAANGEPVPEGLILTASTLKAAFSGLDPITGAVEKIL</sequence>
<comment type="cofactor">
    <cofactor evidence="1">
        <name>heme b</name>
        <dbReference type="ChEBI" id="CHEBI:60344"/>
    </cofactor>
</comment>
<keyword evidence="10" id="KW-1185">Reference proteome</keyword>
<dbReference type="PANTHER" id="PTHR33577">
    <property type="entry name" value="STERIGMATOCYSTIN BIOSYNTHESIS PEROXIDASE STCC-RELATED"/>
    <property type="match status" value="1"/>
</dbReference>
<comment type="similarity">
    <text evidence="7">Belongs to the chloroperoxidase family.</text>
</comment>
<dbReference type="AlphaFoldDB" id="R4XCU3"/>
<keyword evidence="6" id="KW-0408">Iron</keyword>
<organism evidence="9 10">
    <name type="scientific">Taphrina deformans (strain PYCC 5710 / ATCC 11124 / CBS 356.35 / IMI 108563 / JCM 9778 / NBRC 8474)</name>
    <name type="common">Peach leaf curl fungus</name>
    <name type="synonym">Lalaria deformans</name>
    <dbReference type="NCBI Taxonomy" id="1097556"/>
    <lineage>
        <taxon>Eukaryota</taxon>
        <taxon>Fungi</taxon>
        <taxon>Dikarya</taxon>
        <taxon>Ascomycota</taxon>
        <taxon>Taphrinomycotina</taxon>
        <taxon>Taphrinomycetes</taxon>
        <taxon>Taphrinales</taxon>
        <taxon>Taphrinaceae</taxon>
        <taxon>Taphrina</taxon>
    </lineage>
</organism>
<reference evidence="9 10" key="1">
    <citation type="journal article" date="2013" name="MBio">
        <title>Genome sequencing of the plant pathogen Taphrina deformans, the causal agent of peach leaf curl.</title>
        <authorList>
            <person name="Cisse O.H."/>
            <person name="Almeida J.M.G.C.F."/>
            <person name="Fonseca A."/>
            <person name="Kumar A.A."/>
            <person name="Salojaervi J."/>
            <person name="Overmyer K."/>
            <person name="Hauser P.M."/>
            <person name="Pagni M."/>
        </authorList>
    </citation>
    <scope>NUCLEOTIDE SEQUENCE [LARGE SCALE GENOMIC DNA]</scope>
    <source>
        <strain evidence="10">PYCC 5710 / ATCC 11124 / CBS 356.35 / IMI 108563 / JCM 9778 / NBRC 8474</strain>
    </source>
</reference>
<feature type="domain" description="Heme haloperoxidase family profile" evidence="8">
    <location>
        <begin position="1"/>
        <end position="213"/>
    </location>
</feature>
<keyword evidence="5" id="KW-0560">Oxidoreductase</keyword>
<dbReference type="Gene3D" id="1.10.489.10">
    <property type="entry name" value="Chloroperoxidase-like"/>
    <property type="match status" value="1"/>
</dbReference>